<dbReference type="Proteomes" id="UP001055879">
    <property type="component" value="Linkage Group LG04"/>
</dbReference>
<accession>A0ACB9CJM9</accession>
<evidence type="ECO:0000313" key="2">
    <source>
        <dbReference type="Proteomes" id="UP001055879"/>
    </source>
</evidence>
<name>A0ACB9CJM9_ARCLA</name>
<dbReference type="EMBL" id="CM042050">
    <property type="protein sequence ID" value="KAI3734481.1"/>
    <property type="molecule type" value="Genomic_DNA"/>
</dbReference>
<evidence type="ECO:0000313" key="1">
    <source>
        <dbReference type="EMBL" id="KAI3734481.1"/>
    </source>
</evidence>
<reference evidence="2" key="1">
    <citation type="journal article" date="2022" name="Mol. Ecol. Resour.">
        <title>The genomes of chicory, endive, great burdock and yacon provide insights into Asteraceae palaeo-polyploidization history and plant inulin production.</title>
        <authorList>
            <person name="Fan W."/>
            <person name="Wang S."/>
            <person name="Wang H."/>
            <person name="Wang A."/>
            <person name="Jiang F."/>
            <person name="Liu H."/>
            <person name="Zhao H."/>
            <person name="Xu D."/>
            <person name="Zhang Y."/>
        </authorList>
    </citation>
    <scope>NUCLEOTIDE SEQUENCE [LARGE SCALE GENOMIC DNA]</scope>
    <source>
        <strain evidence="2">cv. Niubang</strain>
    </source>
</reference>
<keyword evidence="2" id="KW-1185">Reference proteome</keyword>
<sequence>MMMSQNCAVFFLVFELLLRISSMVSCLNGNTNDQCSKKLVIVLSHQVTLRLTLTRGLDVTDMRAQLSAPVDGATLGCA</sequence>
<reference evidence="1 2" key="2">
    <citation type="journal article" date="2022" name="Mol. Ecol. Resour.">
        <title>The genomes of chicory, endive, great burdock and yacon provide insights into Asteraceae paleo-polyploidization history and plant inulin production.</title>
        <authorList>
            <person name="Fan W."/>
            <person name="Wang S."/>
            <person name="Wang H."/>
            <person name="Wang A."/>
            <person name="Jiang F."/>
            <person name="Liu H."/>
            <person name="Zhao H."/>
            <person name="Xu D."/>
            <person name="Zhang Y."/>
        </authorList>
    </citation>
    <scope>NUCLEOTIDE SEQUENCE [LARGE SCALE GENOMIC DNA]</scope>
    <source>
        <strain evidence="2">cv. Niubang</strain>
    </source>
</reference>
<gene>
    <name evidence="1" type="ORF">L6452_13951</name>
</gene>
<comment type="caution">
    <text evidence="1">The sequence shown here is derived from an EMBL/GenBank/DDBJ whole genome shotgun (WGS) entry which is preliminary data.</text>
</comment>
<proteinExistence type="predicted"/>
<protein>
    <submittedName>
        <fullName evidence="1">Uncharacterized protein</fullName>
    </submittedName>
</protein>
<organism evidence="1 2">
    <name type="scientific">Arctium lappa</name>
    <name type="common">Greater burdock</name>
    <name type="synonym">Lappa major</name>
    <dbReference type="NCBI Taxonomy" id="4217"/>
    <lineage>
        <taxon>Eukaryota</taxon>
        <taxon>Viridiplantae</taxon>
        <taxon>Streptophyta</taxon>
        <taxon>Embryophyta</taxon>
        <taxon>Tracheophyta</taxon>
        <taxon>Spermatophyta</taxon>
        <taxon>Magnoliopsida</taxon>
        <taxon>eudicotyledons</taxon>
        <taxon>Gunneridae</taxon>
        <taxon>Pentapetalae</taxon>
        <taxon>asterids</taxon>
        <taxon>campanulids</taxon>
        <taxon>Asterales</taxon>
        <taxon>Asteraceae</taxon>
        <taxon>Carduoideae</taxon>
        <taxon>Cardueae</taxon>
        <taxon>Arctiinae</taxon>
        <taxon>Arctium</taxon>
    </lineage>
</organism>